<evidence type="ECO:0000313" key="2">
    <source>
        <dbReference type="Proteomes" id="UP000018416"/>
    </source>
</evidence>
<dbReference type="Gene3D" id="3.40.50.1000">
    <property type="entry name" value="HAD superfamily/HAD-like"/>
    <property type="match status" value="1"/>
</dbReference>
<evidence type="ECO:0008006" key="3">
    <source>
        <dbReference type="Google" id="ProtNLM"/>
    </source>
</evidence>
<evidence type="ECO:0000313" key="1">
    <source>
        <dbReference type="EMBL" id="ENW31210.1"/>
    </source>
</evidence>
<dbReference type="PATRIC" id="fig|1217668.3.peg.1010"/>
<dbReference type="Gene3D" id="1.10.150.240">
    <property type="entry name" value="Putative phosphatase, domain 2"/>
    <property type="match status" value="1"/>
</dbReference>
<gene>
    <name evidence="1" type="ORF">F923_01036</name>
</gene>
<name>N9HH73_ACILW</name>
<dbReference type="AlphaFoldDB" id="N9HH73"/>
<protein>
    <recommendedName>
        <fullName evidence="3">FCP1 homology domain-containing protein</fullName>
    </recommendedName>
</protein>
<dbReference type="PRINTS" id="PR00413">
    <property type="entry name" value="HADHALOGNASE"/>
</dbReference>
<dbReference type="SFLD" id="SFLDS00003">
    <property type="entry name" value="Haloacid_Dehalogenase"/>
    <property type="match status" value="1"/>
</dbReference>
<dbReference type="RefSeq" id="WP_005106885.1">
    <property type="nucleotide sequence ID" value="NZ_KB849836.1"/>
</dbReference>
<dbReference type="InterPro" id="IPR006439">
    <property type="entry name" value="HAD-SF_hydro_IA"/>
</dbReference>
<dbReference type="CDD" id="cd07505">
    <property type="entry name" value="HAD_BPGM-like"/>
    <property type="match status" value="1"/>
</dbReference>
<organism evidence="1 2">
    <name type="scientific">Acinetobacter lwoffii NIPH 478</name>
    <dbReference type="NCBI Taxonomy" id="1217668"/>
    <lineage>
        <taxon>Bacteria</taxon>
        <taxon>Pseudomonadati</taxon>
        <taxon>Pseudomonadota</taxon>
        <taxon>Gammaproteobacteria</taxon>
        <taxon>Moraxellales</taxon>
        <taxon>Moraxellaceae</taxon>
        <taxon>Acinetobacter</taxon>
    </lineage>
</organism>
<sequence length="240" mass="27794">MFQDKKLVCFDLDGTLIDSVGIWNQVDAALIDELSNRKVDLHEIQQQRDLQLTALRHRPDPYLEYCGFLKEQYGFEPAKEEVKNRRYSISRHFLDDIFELKPQADLLIQALKQQQISLALTTTTSLFNVQRYQDNNRNINSKISFDEDFSLILTRENVQNIKPHPEVYLNVLQAFNLRPEECLIIEDSLVGVEAANHAGIEVVGIYDQHSAHEIDLIKAKANYYVENFAELLSSFNNNIH</sequence>
<dbReference type="PANTHER" id="PTHR18901">
    <property type="entry name" value="2-DEOXYGLUCOSE-6-PHOSPHATE PHOSPHATASE 2"/>
    <property type="match status" value="1"/>
</dbReference>
<dbReference type="HOGENOM" id="CLU_045011_13_1_6"/>
<dbReference type="Pfam" id="PF13419">
    <property type="entry name" value="HAD_2"/>
    <property type="match status" value="1"/>
</dbReference>
<dbReference type="SUPFAM" id="SSF56784">
    <property type="entry name" value="HAD-like"/>
    <property type="match status" value="1"/>
</dbReference>
<dbReference type="PANTHER" id="PTHR18901:SF38">
    <property type="entry name" value="PSEUDOURIDINE-5'-PHOSPHATASE"/>
    <property type="match status" value="1"/>
</dbReference>
<dbReference type="InterPro" id="IPR041492">
    <property type="entry name" value="HAD_2"/>
</dbReference>
<dbReference type="Proteomes" id="UP000018416">
    <property type="component" value="Unassembled WGS sequence"/>
</dbReference>
<comment type="caution">
    <text evidence="1">The sequence shown here is derived from an EMBL/GenBank/DDBJ whole genome shotgun (WGS) entry which is preliminary data.</text>
</comment>
<dbReference type="InterPro" id="IPR023214">
    <property type="entry name" value="HAD_sf"/>
</dbReference>
<reference evidence="1 2" key="1">
    <citation type="submission" date="2013-02" db="EMBL/GenBank/DDBJ databases">
        <title>The Genome Sequence of Acinetobacter lwoffii NIPH 478.</title>
        <authorList>
            <consortium name="The Broad Institute Genome Sequencing Platform"/>
            <consortium name="The Broad Institute Genome Sequencing Center for Infectious Disease"/>
            <person name="Cerqueira G."/>
            <person name="Feldgarden M."/>
            <person name="Courvalin P."/>
            <person name="Perichon B."/>
            <person name="Grillot-Courvalin C."/>
            <person name="Clermont D."/>
            <person name="Rocha E."/>
            <person name="Yoon E.-J."/>
            <person name="Nemec A."/>
            <person name="Walker B."/>
            <person name="Young S.K."/>
            <person name="Zeng Q."/>
            <person name="Gargeya S."/>
            <person name="Fitzgerald M."/>
            <person name="Haas B."/>
            <person name="Abouelleil A."/>
            <person name="Alvarado L."/>
            <person name="Arachchi H.M."/>
            <person name="Berlin A.M."/>
            <person name="Chapman S.B."/>
            <person name="Dewar J."/>
            <person name="Goldberg J."/>
            <person name="Griggs A."/>
            <person name="Gujja S."/>
            <person name="Hansen M."/>
            <person name="Howarth C."/>
            <person name="Imamovic A."/>
            <person name="Larimer J."/>
            <person name="McCowan C."/>
            <person name="Murphy C."/>
            <person name="Neiman D."/>
            <person name="Pearson M."/>
            <person name="Priest M."/>
            <person name="Roberts A."/>
            <person name="Saif S."/>
            <person name="Shea T."/>
            <person name="Sisk P."/>
            <person name="Sykes S."/>
            <person name="Wortman J."/>
            <person name="Nusbaum C."/>
            <person name="Birren B."/>
        </authorList>
    </citation>
    <scope>NUCLEOTIDE SEQUENCE [LARGE SCALE GENOMIC DNA]</scope>
    <source>
        <strain evidence="1 2">NIPH 478</strain>
    </source>
</reference>
<dbReference type="NCBIfam" id="TIGR01509">
    <property type="entry name" value="HAD-SF-IA-v3"/>
    <property type="match status" value="1"/>
</dbReference>
<dbReference type="GO" id="GO:0016791">
    <property type="term" value="F:phosphatase activity"/>
    <property type="evidence" value="ECO:0007669"/>
    <property type="project" value="TreeGrafter"/>
</dbReference>
<proteinExistence type="predicted"/>
<dbReference type="InterPro" id="IPR036412">
    <property type="entry name" value="HAD-like_sf"/>
</dbReference>
<dbReference type="SFLD" id="SFLDG01129">
    <property type="entry name" value="C1.5:_HAD__Beta-PGM__Phosphata"/>
    <property type="match status" value="1"/>
</dbReference>
<accession>N9HH73</accession>
<dbReference type="InterPro" id="IPR023198">
    <property type="entry name" value="PGP-like_dom2"/>
</dbReference>
<dbReference type="EMBL" id="APQU01000009">
    <property type="protein sequence ID" value="ENW31210.1"/>
    <property type="molecule type" value="Genomic_DNA"/>
</dbReference>